<reference evidence="1" key="1">
    <citation type="submission" date="2022-07" db="EMBL/GenBank/DDBJ databases">
        <title>Phylogenomic reconstructions and comparative analyses of Kickxellomycotina fungi.</title>
        <authorList>
            <person name="Reynolds N.K."/>
            <person name="Stajich J.E."/>
            <person name="Barry K."/>
            <person name="Grigoriev I.V."/>
            <person name="Crous P."/>
            <person name="Smith M.E."/>
        </authorList>
    </citation>
    <scope>NUCLEOTIDE SEQUENCE</scope>
    <source>
        <strain evidence="1">NRRL 5244</strain>
    </source>
</reference>
<accession>A0ACC1J0N8</accession>
<evidence type="ECO:0000313" key="2">
    <source>
        <dbReference type="Proteomes" id="UP001150603"/>
    </source>
</evidence>
<name>A0ACC1J0N8_9FUNG</name>
<dbReference type="Proteomes" id="UP001150603">
    <property type="component" value="Unassembled WGS sequence"/>
</dbReference>
<evidence type="ECO:0000313" key="1">
    <source>
        <dbReference type="EMBL" id="KAJ1933117.1"/>
    </source>
</evidence>
<proteinExistence type="predicted"/>
<gene>
    <name evidence="1" type="ORF">FBU59_006142</name>
</gene>
<keyword evidence="2" id="KW-1185">Reference proteome</keyword>
<comment type="caution">
    <text evidence="1">The sequence shown here is derived from an EMBL/GenBank/DDBJ whole genome shotgun (WGS) entry which is preliminary data.</text>
</comment>
<sequence length="158" mass="17984">MTTSLYSTSPSTWGHMSLSGFPSDTPIAPSPEMFAARAKALLKSIHARYRQLCKLSMRLQSFKANPLGGAMCEDIEYRMHQLALMIRSQMRDLARVEAEFAELPLDELRQKLLQREVPSFNESSAIRNTILKEVIEFYTNDVPRIEQSSMFQGFTGVF</sequence>
<protein>
    <submittedName>
        <fullName evidence="1">Uncharacterized protein</fullName>
    </submittedName>
</protein>
<dbReference type="EMBL" id="JANBPW010005211">
    <property type="protein sequence ID" value="KAJ1933117.1"/>
    <property type="molecule type" value="Genomic_DNA"/>
</dbReference>
<organism evidence="1 2">
    <name type="scientific">Linderina macrospora</name>
    <dbReference type="NCBI Taxonomy" id="4868"/>
    <lineage>
        <taxon>Eukaryota</taxon>
        <taxon>Fungi</taxon>
        <taxon>Fungi incertae sedis</taxon>
        <taxon>Zoopagomycota</taxon>
        <taxon>Kickxellomycotina</taxon>
        <taxon>Kickxellomycetes</taxon>
        <taxon>Kickxellales</taxon>
        <taxon>Kickxellaceae</taxon>
        <taxon>Linderina</taxon>
    </lineage>
</organism>